<comment type="caution">
    <text evidence="1">The sequence shown here is derived from an EMBL/GenBank/DDBJ whole genome shotgun (WGS) entry which is preliminary data.</text>
</comment>
<protein>
    <submittedName>
        <fullName evidence="1">Uncharacterized protein</fullName>
    </submittedName>
</protein>
<sequence length="534" mass="60579">MSDSNVEPITPPIDDEAFDLAVSIAKRLKAELSWPSKDVWANSFDIVQDAGMIHKTLNSAFWSSQRGKMYFLNDVGDLVCFGKADMRHYLPRTFGEPMDYQKLDASLDAWAADIPEKKREKARAAKRQHCIALPWAYIIDFLLYRNQRDTLEMSVDMFAEEGRMEMLDESVRVIYTHKPFPTGPCDQAIVDDFREHFTQFDAFLEWVVASRFAQDRKKAFLWFKCDSDWGKGFLMSALAELGLVVPISVKEVERLFEGGPVGKSMGDFKRAFVLFVDEFKTVRSELKQLQNTIHLNPKNQLMQSVEVYAKVFASAEDVPSLAADGSIEDQFARRFNYLAGKGSLDARALRKSVGSRAYYVSIRNYAATRLNALVEQYISLGPDAAAYNAESVLEAFYDQHRITKSFTPMSDKLEELGEEFMGWLISRRTEILPGARLSDVDRLISDSLVSYNGDWYLRNASTLVGKWISAVKDESTAGTIKFKRRQIYESVAVEKDGRVIKSYRLGDDSAITNPITCVKLALEDHEKEALALCN</sequence>
<evidence type="ECO:0000313" key="2">
    <source>
        <dbReference type="Proteomes" id="UP001143304"/>
    </source>
</evidence>
<proteinExistence type="predicted"/>
<dbReference type="EMBL" id="SHNO01000001">
    <property type="protein sequence ID" value="MCX2976363.1"/>
    <property type="molecule type" value="Genomic_DNA"/>
</dbReference>
<dbReference type="RefSeq" id="WP_279248112.1">
    <property type="nucleotide sequence ID" value="NZ_SHNO01000001.1"/>
</dbReference>
<reference evidence="1" key="1">
    <citation type="submission" date="2019-02" db="EMBL/GenBank/DDBJ databases">
        <authorList>
            <person name="Li S.-H."/>
        </authorList>
    </citation>
    <scope>NUCLEOTIDE SEQUENCE</scope>
    <source>
        <strain evidence="1">IMCC11814</strain>
    </source>
</reference>
<gene>
    <name evidence="1" type="ORF">EYC82_03220</name>
</gene>
<evidence type="ECO:0000313" key="1">
    <source>
        <dbReference type="EMBL" id="MCX2976363.1"/>
    </source>
</evidence>
<name>A0ABT3T274_9GAMM</name>
<dbReference type="Proteomes" id="UP001143304">
    <property type="component" value="Unassembled WGS sequence"/>
</dbReference>
<keyword evidence="2" id="KW-1185">Reference proteome</keyword>
<accession>A0ABT3T274</accession>
<organism evidence="1 2">
    <name type="scientific">Candidatus Marimicrobium litorale</name>
    <dbReference type="NCBI Taxonomy" id="2518991"/>
    <lineage>
        <taxon>Bacteria</taxon>
        <taxon>Pseudomonadati</taxon>
        <taxon>Pseudomonadota</taxon>
        <taxon>Gammaproteobacteria</taxon>
        <taxon>Cellvibrionales</taxon>
        <taxon>Halieaceae</taxon>
        <taxon>Marimicrobium</taxon>
    </lineage>
</organism>